<feature type="region of interest" description="Disordered" evidence="1">
    <location>
        <begin position="179"/>
        <end position="216"/>
    </location>
</feature>
<evidence type="ECO:0000256" key="1">
    <source>
        <dbReference type="SAM" id="MobiDB-lite"/>
    </source>
</evidence>
<reference evidence="2 3" key="1">
    <citation type="journal article" date="2023" name="Hortic Res">
        <title>The complete reference genome for grapevine (Vitis vinifera L.) genetics and breeding.</title>
        <authorList>
            <person name="Shi X."/>
            <person name="Cao S."/>
            <person name="Wang X."/>
            <person name="Huang S."/>
            <person name="Wang Y."/>
            <person name="Liu Z."/>
            <person name="Liu W."/>
            <person name="Leng X."/>
            <person name="Peng Y."/>
            <person name="Wang N."/>
            <person name="Wang Y."/>
            <person name="Ma Z."/>
            <person name="Xu X."/>
            <person name="Zhang F."/>
            <person name="Xue H."/>
            <person name="Zhong H."/>
            <person name="Wang Y."/>
            <person name="Zhang K."/>
            <person name="Velt A."/>
            <person name="Avia K."/>
            <person name="Holtgrawe D."/>
            <person name="Grimplet J."/>
            <person name="Matus J.T."/>
            <person name="Ware D."/>
            <person name="Wu X."/>
            <person name="Wang H."/>
            <person name="Liu C."/>
            <person name="Fang Y."/>
            <person name="Rustenholz C."/>
            <person name="Cheng Z."/>
            <person name="Xiao H."/>
            <person name="Zhou Y."/>
        </authorList>
    </citation>
    <scope>NUCLEOTIDE SEQUENCE [LARGE SCALE GENOMIC DNA]</scope>
    <source>
        <strain evidence="3">cv. Pinot noir / PN40024</strain>
        <tissue evidence="2">Leaf</tissue>
    </source>
</reference>
<protein>
    <submittedName>
        <fullName evidence="2">Uncharacterized protein</fullName>
    </submittedName>
</protein>
<gene>
    <name evidence="2" type="ORF">VitviT2T_022280</name>
</gene>
<dbReference type="Proteomes" id="UP001227230">
    <property type="component" value="Chromosome 14"/>
</dbReference>
<dbReference type="InterPro" id="IPR038947">
    <property type="entry name" value="At3g27210-like"/>
</dbReference>
<accession>A0ABY9DAR2</accession>
<feature type="compositionally biased region" description="Polar residues" evidence="1">
    <location>
        <begin position="183"/>
        <end position="196"/>
    </location>
</feature>
<dbReference type="PANTHER" id="PTHR34280">
    <property type="entry name" value="OS01G0920100 PROTEIN"/>
    <property type="match status" value="1"/>
</dbReference>
<proteinExistence type="predicted"/>
<organism evidence="2 3">
    <name type="scientific">Vitis vinifera</name>
    <name type="common">Grape</name>
    <dbReference type="NCBI Taxonomy" id="29760"/>
    <lineage>
        <taxon>Eukaryota</taxon>
        <taxon>Viridiplantae</taxon>
        <taxon>Streptophyta</taxon>
        <taxon>Embryophyta</taxon>
        <taxon>Tracheophyta</taxon>
        <taxon>Spermatophyta</taxon>
        <taxon>Magnoliopsida</taxon>
        <taxon>eudicotyledons</taxon>
        <taxon>Gunneridae</taxon>
        <taxon>Pentapetalae</taxon>
        <taxon>rosids</taxon>
        <taxon>Vitales</taxon>
        <taxon>Vitaceae</taxon>
        <taxon>Viteae</taxon>
        <taxon>Vitis</taxon>
    </lineage>
</organism>
<sequence length="247" mass="26952">MGSCVSVHRNPHSAMKLKVSFGSKADKLVIPSPIKDHPSIAEPPIGGLSHKAQWSPSQPITPFRDFGSKEEIFFDSQPWLESDSDDFHSVNGDFTPSRGNTPVHPNVSIGTPHANKAPFENRVPASIPTPSPTGRKKKLAELFEESIRNDMDGNDENILGKQNMSNGKMEVKRTILDFPPESANGTPLASGPNSVCSGGRTPNGDFKSEKEKPLRSTQCCLPSLRLNRSFNERKKKMSPAVAVNDKP</sequence>
<evidence type="ECO:0000313" key="2">
    <source>
        <dbReference type="EMBL" id="WKA04224.1"/>
    </source>
</evidence>
<name>A0ABY9DAR2_VITVI</name>
<dbReference type="EMBL" id="CP126661">
    <property type="protein sequence ID" value="WKA04224.1"/>
    <property type="molecule type" value="Genomic_DNA"/>
</dbReference>
<feature type="region of interest" description="Disordered" evidence="1">
    <location>
        <begin position="112"/>
        <end position="135"/>
    </location>
</feature>
<evidence type="ECO:0000313" key="3">
    <source>
        <dbReference type="Proteomes" id="UP001227230"/>
    </source>
</evidence>
<dbReference type="PANTHER" id="PTHR34280:SF2">
    <property type="entry name" value="OS01G0920100 PROTEIN"/>
    <property type="match status" value="1"/>
</dbReference>
<keyword evidence="3" id="KW-1185">Reference proteome</keyword>